<proteinExistence type="inferred from homology"/>
<dbReference type="GO" id="GO:0005524">
    <property type="term" value="F:ATP binding"/>
    <property type="evidence" value="ECO:0007669"/>
    <property type="project" value="UniProtKB-KW"/>
</dbReference>
<dbReference type="EMBL" id="SSXO01000002">
    <property type="protein sequence ID" value="TII00120.1"/>
    <property type="molecule type" value="Genomic_DNA"/>
</dbReference>
<keyword evidence="6 13" id="KW-0418">Kinase</keyword>
<comment type="catalytic activity">
    <reaction evidence="11">
        <text>L-tyrosyl-[protein] + ATP = O-phospho-L-tyrosyl-[protein] + ADP + H(+)</text>
        <dbReference type="Rhea" id="RHEA:10596"/>
        <dbReference type="Rhea" id="RHEA-COMP:10136"/>
        <dbReference type="Rhea" id="RHEA-COMP:20101"/>
        <dbReference type="ChEBI" id="CHEBI:15378"/>
        <dbReference type="ChEBI" id="CHEBI:30616"/>
        <dbReference type="ChEBI" id="CHEBI:46858"/>
        <dbReference type="ChEBI" id="CHEBI:61978"/>
        <dbReference type="ChEBI" id="CHEBI:456216"/>
        <dbReference type="EC" id="2.7.10.2"/>
    </reaction>
</comment>
<dbReference type="InterPro" id="IPR033756">
    <property type="entry name" value="YlxH/NBP35"/>
</dbReference>
<keyword evidence="4" id="KW-0808">Transferase</keyword>
<dbReference type="EMBL" id="SSXO01000001">
    <property type="protein sequence ID" value="TII00984.1"/>
    <property type="molecule type" value="Genomic_DNA"/>
</dbReference>
<evidence type="ECO:0000256" key="10">
    <source>
        <dbReference type="ARBA" id="ARBA00023169"/>
    </source>
</evidence>
<dbReference type="GO" id="GO:0000271">
    <property type="term" value="P:polysaccharide biosynthetic process"/>
    <property type="evidence" value="ECO:0007669"/>
    <property type="project" value="UniProtKB-KW"/>
</dbReference>
<evidence type="ECO:0000256" key="8">
    <source>
        <dbReference type="ARBA" id="ARBA00022903"/>
    </source>
</evidence>
<dbReference type="InterPro" id="IPR027417">
    <property type="entry name" value="P-loop_NTPase"/>
</dbReference>
<evidence type="ECO:0000256" key="5">
    <source>
        <dbReference type="ARBA" id="ARBA00022741"/>
    </source>
</evidence>
<dbReference type="PANTHER" id="PTHR32309">
    <property type="entry name" value="TYROSINE-PROTEIN KINASE"/>
    <property type="match status" value="1"/>
</dbReference>
<evidence type="ECO:0000313" key="13">
    <source>
        <dbReference type="EMBL" id="TII00984.1"/>
    </source>
</evidence>
<dbReference type="FunFam" id="3.40.50.300:FF:000527">
    <property type="entry name" value="Tyrosine-protein kinase etk"/>
    <property type="match status" value="1"/>
</dbReference>
<evidence type="ECO:0000256" key="3">
    <source>
        <dbReference type="ARBA" id="ARBA00011903"/>
    </source>
</evidence>
<dbReference type="Pfam" id="PF10609">
    <property type="entry name" value="ParA"/>
    <property type="match status" value="1"/>
</dbReference>
<dbReference type="Proteomes" id="UP000305165">
    <property type="component" value="Unassembled WGS sequence"/>
</dbReference>
<dbReference type="GO" id="GO:0004715">
    <property type="term" value="F:non-membrane spanning protein tyrosine kinase activity"/>
    <property type="evidence" value="ECO:0007669"/>
    <property type="project" value="UniProtKB-EC"/>
</dbReference>
<evidence type="ECO:0000256" key="2">
    <source>
        <dbReference type="ARBA" id="ARBA00007316"/>
    </source>
</evidence>
<dbReference type="NCBIfam" id="TIGR01007">
    <property type="entry name" value="eps_fam"/>
    <property type="match status" value="1"/>
</dbReference>
<keyword evidence="5" id="KW-0547">Nucleotide-binding</keyword>
<dbReference type="GO" id="GO:0005886">
    <property type="term" value="C:plasma membrane"/>
    <property type="evidence" value="ECO:0007669"/>
    <property type="project" value="UniProtKB-ARBA"/>
</dbReference>
<dbReference type="EC" id="2.7.10.2" evidence="3"/>
<sequence>MMFKKQKRLRTQSKQRAGAPLFTYMQPFSLNSEQIRVLRTNLEYARVNGNLKSLLVTSSIPAEGKSTTAANLAYSLASIGKRVLLVDADLRKPTVHRTFKLANTVGLSEAILHRETQYTKFVDYVHELDLFVLTTGSLPPNPSELLNSQNMKSLMQELTDYFDYVIYDAPPVTSVADAQILASQVDGVLLVVRQGYVQKNEVHKAVQLLRNVKANLIGYVMNDVPLEAEKNYYYGEK</sequence>
<dbReference type="Gene3D" id="3.40.50.300">
    <property type="entry name" value="P-loop containing nucleotide triphosphate hydrolases"/>
    <property type="match status" value="1"/>
</dbReference>
<dbReference type="InterPro" id="IPR050445">
    <property type="entry name" value="Bact_polysacc_biosynth/exp"/>
</dbReference>
<dbReference type="SUPFAM" id="SSF52540">
    <property type="entry name" value="P-loop containing nucleoside triphosphate hydrolases"/>
    <property type="match status" value="1"/>
</dbReference>
<comment type="caution">
    <text evidence="13">The sequence shown here is derived from an EMBL/GenBank/DDBJ whole genome shotgun (WGS) entry which is preliminary data.</text>
</comment>
<comment type="similarity">
    <text evidence="2">Belongs to the CpsD/CapB family.</text>
</comment>
<dbReference type="GO" id="GO:0042802">
    <property type="term" value="F:identical protein binding"/>
    <property type="evidence" value="ECO:0007669"/>
    <property type="project" value="UniProtKB-ARBA"/>
</dbReference>
<evidence type="ECO:0000256" key="6">
    <source>
        <dbReference type="ARBA" id="ARBA00022777"/>
    </source>
</evidence>
<evidence type="ECO:0000256" key="7">
    <source>
        <dbReference type="ARBA" id="ARBA00022840"/>
    </source>
</evidence>
<evidence type="ECO:0000256" key="9">
    <source>
        <dbReference type="ARBA" id="ARBA00023137"/>
    </source>
</evidence>
<name>A0A4T2GQU6_STRSU</name>
<gene>
    <name evidence="13" type="ORF">FAJ39_01255</name>
    <name evidence="12" type="ORF">FAJ39_03335</name>
</gene>
<accession>A0A4T2GQU6</accession>
<organism evidence="13 14">
    <name type="scientific">Streptococcus suis</name>
    <dbReference type="NCBI Taxonomy" id="1307"/>
    <lineage>
        <taxon>Bacteria</taxon>
        <taxon>Bacillati</taxon>
        <taxon>Bacillota</taxon>
        <taxon>Bacilli</taxon>
        <taxon>Lactobacillales</taxon>
        <taxon>Streptococcaceae</taxon>
        <taxon>Streptococcus</taxon>
    </lineage>
</organism>
<dbReference type="CDD" id="cd05387">
    <property type="entry name" value="BY-kinase"/>
    <property type="match status" value="1"/>
</dbReference>
<evidence type="ECO:0000313" key="14">
    <source>
        <dbReference type="Proteomes" id="UP000305165"/>
    </source>
</evidence>
<reference evidence="13 14" key="1">
    <citation type="submission" date="2019-04" db="EMBL/GenBank/DDBJ databases">
        <title>Genome analysis of Streptococcus suis strain WUSS424.</title>
        <authorList>
            <person name="Chen H."/>
            <person name="Gao X."/>
            <person name="Wu Z."/>
        </authorList>
    </citation>
    <scope>NUCLEOTIDE SEQUENCE [LARGE SCALE GENOMIC DNA]</scope>
    <source>
        <strain evidence="13 14">WUSS424</strain>
    </source>
</reference>
<keyword evidence="10" id="KW-0270">Exopolysaccharide synthesis</keyword>
<evidence type="ECO:0000256" key="1">
    <source>
        <dbReference type="ARBA" id="ARBA00005132"/>
    </source>
</evidence>
<evidence type="ECO:0000256" key="11">
    <source>
        <dbReference type="ARBA" id="ARBA00051245"/>
    </source>
</evidence>
<evidence type="ECO:0000256" key="4">
    <source>
        <dbReference type="ARBA" id="ARBA00022679"/>
    </source>
</evidence>
<keyword evidence="8" id="KW-0972">Capsule biogenesis/degradation</keyword>
<keyword evidence="7" id="KW-0067">ATP-binding</keyword>
<protein>
    <recommendedName>
        <fullName evidence="3">non-specific protein-tyrosine kinase</fullName>
        <ecNumber evidence="3">2.7.10.2</ecNumber>
    </recommendedName>
</protein>
<evidence type="ECO:0000313" key="12">
    <source>
        <dbReference type="EMBL" id="TII00120.1"/>
    </source>
</evidence>
<dbReference type="PANTHER" id="PTHR32309:SF13">
    <property type="entry name" value="FERRIC ENTEROBACTIN TRANSPORT PROTEIN FEPE"/>
    <property type="match status" value="1"/>
</dbReference>
<dbReference type="OrthoDB" id="9794577at2"/>
<comment type="pathway">
    <text evidence="1">Capsule biogenesis; capsule polysaccharide biosynthesis.</text>
</comment>
<keyword evidence="9" id="KW-0829">Tyrosine-protein kinase</keyword>
<dbReference type="AlphaFoldDB" id="A0A4T2GQU6"/>
<dbReference type="InterPro" id="IPR005702">
    <property type="entry name" value="Wzc-like_C"/>
</dbReference>